<feature type="site" description="Cleavage; by autolysis" evidence="7">
    <location>
        <begin position="188"/>
        <end position="189"/>
    </location>
</feature>
<keyword evidence="3" id="KW-0068">Autocatalytic cleavage</keyword>
<dbReference type="EMBL" id="JAVIGA010000015">
    <property type="protein sequence ID" value="MDQ9127687.1"/>
    <property type="molecule type" value="Genomic_DNA"/>
</dbReference>
<protein>
    <recommendedName>
        <fullName evidence="4">Isoaspartyl peptidase</fullName>
    </recommendedName>
</protein>
<dbReference type="SUPFAM" id="SSF56235">
    <property type="entry name" value="N-terminal nucleophile aminohydrolases (Ntn hydrolases)"/>
    <property type="match status" value="1"/>
</dbReference>
<name>A0AAJ2D7W3_SERFO</name>
<dbReference type="Pfam" id="PF01112">
    <property type="entry name" value="Asparaginase_2"/>
    <property type="match status" value="1"/>
</dbReference>
<evidence type="ECO:0000256" key="7">
    <source>
        <dbReference type="PIRSR" id="PIRSR600246-3"/>
    </source>
</evidence>
<dbReference type="PANTHER" id="PTHR10188:SF6">
    <property type="entry name" value="N(4)-(BETA-N-ACETYLGLUCOSAMINYL)-L-ASPARAGINASE"/>
    <property type="match status" value="1"/>
</dbReference>
<evidence type="ECO:0000256" key="6">
    <source>
        <dbReference type="PIRSR" id="PIRSR600246-2"/>
    </source>
</evidence>
<dbReference type="Proteomes" id="UP001224622">
    <property type="component" value="Unassembled WGS sequence"/>
</dbReference>
<dbReference type="Gene3D" id="3.60.20.30">
    <property type="entry name" value="(Glycosyl)asparaginase"/>
    <property type="match status" value="1"/>
</dbReference>
<comment type="caution">
    <text evidence="8">The sequence shown here is derived from an EMBL/GenBank/DDBJ whole genome shotgun (WGS) entry which is preliminary data.</text>
</comment>
<evidence type="ECO:0000256" key="2">
    <source>
        <dbReference type="ARBA" id="ARBA00022801"/>
    </source>
</evidence>
<feature type="binding site" evidence="6">
    <location>
        <begin position="217"/>
        <end position="220"/>
    </location>
    <ligand>
        <name>substrate</name>
    </ligand>
</feature>
<keyword evidence="1" id="KW-0645">Protease</keyword>
<feature type="binding site" evidence="6">
    <location>
        <begin position="240"/>
        <end position="243"/>
    </location>
    <ligand>
        <name>substrate</name>
    </ligand>
</feature>
<organism evidence="8 9">
    <name type="scientific">Serratia fonticola</name>
    <dbReference type="NCBI Taxonomy" id="47917"/>
    <lineage>
        <taxon>Bacteria</taxon>
        <taxon>Pseudomonadati</taxon>
        <taxon>Pseudomonadota</taxon>
        <taxon>Gammaproteobacteria</taxon>
        <taxon>Enterobacterales</taxon>
        <taxon>Yersiniaceae</taxon>
        <taxon>Serratia</taxon>
    </lineage>
</organism>
<gene>
    <name evidence="8" type="ORF">RDT67_14745</name>
</gene>
<dbReference type="FunFam" id="3.60.20.30:FF:000001">
    <property type="entry name" value="Isoaspartyl peptidase/L-asparaginase"/>
    <property type="match status" value="1"/>
</dbReference>
<accession>A0AAJ2D7W3</accession>
<dbReference type="GO" id="GO:0016811">
    <property type="term" value="F:hydrolase activity, acting on carbon-nitrogen (but not peptide) bonds, in linear amides"/>
    <property type="evidence" value="ECO:0007669"/>
    <property type="project" value="UniProtKB-ARBA"/>
</dbReference>
<proteinExistence type="predicted"/>
<feature type="active site" description="Nucleophile" evidence="5">
    <location>
        <position position="189"/>
    </location>
</feature>
<dbReference type="AlphaFoldDB" id="A0AAJ2D7W3"/>
<evidence type="ECO:0000313" key="9">
    <source>
        <dbReference type="Proteomes" id="UP001224622"/>
    </source>
</evidence>
<evidence type="ECO:0000256" key="3">
    <source>
        <dbReference type="ARBA" id="ARBA00022813"/>
    </source>
</evidence>
<evidence type="ECO:0000313" key="8">
    <source>
        <dbReference type="EMBL" id="MDQ9127687.1"/>
    </source>
</evidence>
<dbReference type="RefSeq" id="WP_309047747.1">
    <property type="nucleotide sequence ID" value="NZ_JAVIGA010000015.1"/>
</dbReference>
<dbReference type="CDD" id="cd04701">
    <property type="entry name" value="Asparaginase_2"/>
    <property type="match status" value="1"/>
</dbReference>
<evidence type="ECO:0000256" key="4">
    <source>
        <dbReference type="ARBA" id="ARBA00069124"/>
    </source>
</evidence>
<dbReference type="InterPro" id="IPR000246">
    <property type="entry name" value="Peptidase_T2"/>
</dbReference>
<evidence type="ECO:0000256" key="1">
    <source>
        <dbReference type="ARBA" id="ARBA00022670"/>
    </source>
</evidence>
<dbReference type="GO" id="GO:0008233">
    <property type="term" value="F:peptidase activity"/>
    <property type="evidence" value="ECO:0007669"/>
    <property type="project" value="UniProtKB-KW"/>
</dbReference>
<keyword evidence="2" id="KW-0378">Hydrolase</keyword>
<evidence type="ECO:0000256" key="5">
    <source>
        <dbReference type="PIRSR" id="PIRSR600246-1"/>
    </source>
</evidence>
<reference evidence="8" key="1">
    <citation type="submission" date="2023-08" db="EMBL/GenBank/DDBJ databases">
        <title>The Comparative Genomic Analysis of Yersiniaceae from Polar Regions.</title>
        <authorList>
            <person name="Goncharov A."/>
            <person name="Aslanov B."/>
            <person name="Kolodzhieva V."/>
            <person name="Azarov D."/>
            <person name="Mochov A."/>
            <person name="Lebedeva E."/>
        </authorList>
    </citation>
    <scope>NUCLEOTIDE SEQUENCE</scope>
    <source>
        <strain evidence="8">Vf</strain>
    </source>
</reference>
<dbReference type="GO" id="GO:0006508">
    <property type="term" value="P:proteolysis"/>
    <property type="evidence" value="ECO:0007669"/>
    <property type="project" value="UniProtKB-KW"/>
</dbReference>
<dbReference type="InterPro" id="IPR029055">
    <property type="entry name" value="Ntn_hydrolases_N"/>
</dbReference>
<dbReference type="PANTHER" id="PTHR10188">
    <property type="entry name" value="L-ASPARAGINASE"/>
    <property type="match status" value="1"/>
</dbReference>
<sequence>MKAIKPVIVIHGGAGTISRQAVTAEKEQEYHGALRAILLASQQVLTDGGSAADAVTLAVTMLEDCPLFNAGKGAVFTHVETHEMDAAIMRGEDLQAGAVSCVSRIKNPIKAARAVMEQSEHVLFIGEGAEVFARQHALEWVDSSYFSTEARREQLYRVRDHHGGTALDHSGEALTTQPAPINEEKKFGTVGAVALDSRGNLAAATSTGGMTNKQVGRVGDSPIFGAGTYADNHTAAVSCTGTGEMFMRMVTAYDVCALMSYAGLSLEQAANKVVMEKLPLIGGEGGLIAVDAQGNISLCFNSEGMYRGYAYAGEQDVVTAIFR</sequence>